<accession>A0A913X8Y8</accession>
<dbReference type="Proteomes" id="UP000887567">
    <property type="component" value="Unplaced"/>
</dbReference>
<organism evidence="2 3">
    <name type="scientific">Exaiptasia diaphana</name>
    <name type="common">Tropical sea anemone</name>
    <name type="synonym">Aiptasia pulchella</name>
    <dbReference type="NCBI Taxonomy" id="2652724"/>
    <lineage>
        <taxon>Eukaryota</taxon>
        <taxon>Metazoa</taxon>
        <taxon>Cnidaria</taxon>
        <taxon>Anthozoa</taxon>
        <taxon>Hexacorallia</taxon>
        <taxon>Actiniaria</taxon>
        <taxon>Aiptasiidae</taxon>
        <taxon>Exaiptasia</taxon>
    </lineage>
</organism>
<evidence type="ECO:0000313" key="3">
    <source>
        <dbReference type="Proteomes" id="UP000887567"/>
    </source>
</evidence>
<dbReference type="RefSeq" id="XP_020900771.1">
    <property type="nucleotide sequence ID" value="XM_021045112.2"/>
</dbReference>
<dbReference type="PANTHER" id="PTHR21446">
    <property type="entry name" value="DUF3504 DOMAIN-CONTAINING PROTEIN"/>
    <property type="match status" value="1"/>
</dbReference>
<sequence length="715" mass="79922">MDVDKVDNMASVLLEKESKNTERSTRQSVKAFYDYLAKKNLSEPPSDKGGLCGLLKSFYQDVRKTDGSHYTKNSLQSLRYGLCRHFRSIREIDIITDVAFTEANKSYQARCIFLKDQGLDKVDHKPLLLEDDLIKLYQSGVFDTRYPRTLQNKVFFEIILFFCRRYGQNPKDLKSSDFEFRVDNQGRRYVCKTGYNMPTNRQESEDGLDIMYEKGGPYCPVASLELYLKHLNPSNPSLFQKAKKDHLLIDESWYENVSLGERVLAEKMKGISEEAQLSKVFSNHSIRMISISMLNMCIFGSICPWIVRVRGRIPEAASESPTQSVCKKRKISETRVDTDQSVTHDQALDVDSSEWAEYRTRSGQVLLIKIMEKSNSSSKKGLPNESSTQAKNLVSIGTQTDDTECINGCTSKYVPLLCCGNDRPFTQANKTAYKQDNSAKMSLEDGNGDKDAGGVRDRHDTSYASDLSAVLRVLDEDESDTSFGMGVPTQHTNQSQNEKNLVCEKNKNVAEMNHDVRYGMIVPSQLGNPSQNQESFVHKNQDGFVCEKSENVYSNHEENTLHLDDKGHCIEPVWPNSKGEHLRVGNPANLASTVVSQYLYKLTHNITTVRTSTKPPRPRNTPIKILPKSLVNTSSVPVGTAGFINQGNTAVDISNLHVVNVSSNQIVAKPLVDTLGSSVGTAYSRYISPGDTPVDTSQLVNPPGTPKSPTGPNHT</sequence>
<evidence type="ECO:0000256" key="1">
    <source>
        <dbReference type="SAM" id="MobiDB-lite"/>
    </source>
</evidence>
<dbReference type="PANTHER" id="PTHR21446:SF6">
    <property type="entry name" value="MITOCHONDRIAL ANTIVIRAL-SIGNALING PROTEIN"/>
    <property type="match status" value="1"/>
</dbReference>
<dbReference type="OrthoDB" id="5981173at2759"/>
<evidence type="ECO:0008006" key="4">
    <source>
        <dbReference type="Google" id="ProtNLM"/>
    </source>
</evidence>
<keyword evidence="3" id="KW-1185">Reference proteome</keyword>
<name>A0A913X8Y8_EXADI</name>
<feature type="region of interest" description="Disordered" evidence="1">
    <location>
        <begin position="690"/>
        <end position="715"/>
    </location>
</feature>
<dbReference type="EnsemblMetazoa" id="XM_021045112.2">
    <property type="protein sequence ID" value="XP_020900771.1"/>
    <property type="gene ID" value="LOC110239398"/>
</dbReference>
<feature type="compositionally biased region" description="Basic and acidic residues" evidence="1">
    <location>
        <begin position="447"/>
        <end position="460"/>
    </location>
</feature>
<dbReference type="GeneID" id="110239398"/>
<dbReference type="KEGG" id="epa:110239398"/>
<dbReference type="InterPro" id="IPR052787">
    <property type="entry name" value="MAVS"/>
</dbReference>
<feature type="region of interest" description="Disordered" evidence="1">
    <location>
        <begin position="436"/>
        <end position="460"/>
    </location>
</feature>
<reference evidence="2" key="1">
    <citation type="submission" date="2022-11" db="UniProtKB">
        <authorList>
            <consortium name="EnsemblMetazoa"/>
        </authorList>
    </citation>
    <scope>IDENTIFICATION</scope>
</reference>
<protein>
    <recommendedName>
        <fullName evidence="4">DUF3504 domain-containing protein</fullName>
    </recommendedName>
</protein>
<proteinExistence type="predicted"/>
<dbReference type="AlphaFoldDB" id="A0A913X8Y8"/>
<evidence type="ECO:0000313" key="2">
    <source>
        <dbReference type="EnsemblMetazoa" id="XP_020900771.1"/>
    </source>
</evidence>